<dbReference type="EMBL" id="GGEC01089176">
    <property type="protein sequence ID" value="MBX69660.1"/>
    <property type="molecule type" value="Transcribed_RNA"/>
</dbReference>
<accession>A0A2P2QRN0</accession>
<sequence length="60" mass="6997">MKISQASQHLRLLHLVVALEEVLIMLRTLLELRNPLSSRVLQQIISYVCIQRKMRTSVLL</sequence>
<dbReference type="AlphaFoldDB" id="A0A2P2QRN0"/>
<reference evidence="1" key="1">
    <citation type="submission" date="2018-02" db="EMBL/GenBank/DDBJ databases">
        <title>Rhizophora mucronata_Transcriptome.</title>
        <authorList>
            <person name="Meera S.P."/>
            <person name="Sreeshan A."/>
            <person name="Augustine A."/>
        </authorList>
    </citation>
    <scope>NUCLEOTIDE SEQUENCE</scope>
    <source>
        <tissue evidence="1">Leaf</tissue>
    </source>
</reference>
<name>A0A2P2QRN0_RHIMU</name>
<proteinExistence type="predicted"/>
<organism evidence="1">
    <name type="scientific">Rhizophora mucronata</name>
    <name type="common">Asiatic mangrove</name>
    <dbReference type="NCBI Taxonomy" id="61149"/>
    <lineage>
        <taxon>Eukaryota</taxon>
        <taxon>Viridiplantae</taxon>
        <taxon>Streptophyta</taxon>
        <taxon>Embryophyta</taxon>
        <taxon>Tracheophyta</taxon>
        <taxon>Spermatophyta</taxon>
        <taxon>Magnoliopsida</taxon>
        <taxon>eudicotyledons</taxon>
        <taxon>Gunneridae</taxon>
        <taxon>Pentapetalae</taxon>
        <taxon>rosids</taxon>
        <taxon>fabids</taxon>
        <taxon>Malpighiales</taxon>
        <taxon>Rhizophoraceae</taxon>
        <taxon>Rhizophora</taxon>
    </lineage>
</organism>
<evidence type="ECO:0000313" key="1">
    <source>
        <dbReference type="EMBL" id="MBX69660.1"/>
    </source>
</evidence>
<protein>
    <submittedName>
        <fullName evidence="1">Uncharacterized protein</fullName>
    </submittedName>
</protein>